<dbReference type="EMBL" id="JABFAB010000004">
    <property type="protein sequence ID" value="MBA0645612.1"/>
    <property type="molecule type" value="Genomic_DNA"/>
</dbReference>
<organism evidence="1 2">
    <name type="scientific">Gossypium klotzschianum</name>
    <dbReference type="NCBI Taxonomy" id="34286"/>
    <lineage>
        <taxon>Eukaryota</taxon>
        <taxon>Viridiplantae</taxon>
        <taxon>Streptophyta</taxon>
        <taxon>Embryophyta</taxon>
        <taxon>Tracheophyta</taxon>
        <taxon>Spermatophyta</taxon>
        <taxon>Magnoliopsida</taxon>
        <taxon>eudicotyledons</taxon>
        <taxon>Gunneridae</taxon>
        <taxon>Pentapetalae</taxon>
        <taxon>rosids</taxon>
        <taxon>malvids</taxon>
        <taxon>Malvales</taxon>
        <taxon>Malvaceae</taxon>
        <taxon>Malvoideae</taxon>
        <taxon>Gossypium</taxon>
    </lineage>
</organism>
<name>A0A7J8U554_9ROSI</name>
<keyword evidence="2" id="KW-1185">Reference proteome</keyword>
<evidence type="ECO:0000313" key="1">
    <source>
        <dbReference type="EMBL" id="MBA0645612.1"/>
    </source>
</evidence>
<protein>
    <submittedName>
        <fullName evidence="1">Uncharacterized protein</fullName>
    </submittedName>
</protein>
<comment type="caution">
    <text evidence="1">The sequence shown here is derived from an EMBL/GenBank/DDBJ whole genome shotgun (WGS) entry which is preliminary data.</text>
</comment>
<sequence>MLWDCDSKLGGTSSELKMVINENVPSVFAAEVLACIQSIQKGLRLVNGVAHLLFVEGLKTREQWSLRDDVPKFARGAMERDRRGLIF</sequence>
<reference evidence="1 2" key="1">
    <citation type="journal article" date="2019" name="Genome Biol. Evol.">
        <title>Insights into the evolution of the New World diploid cottons (Gossypium, subgenus Houzingenia) based on genome sequencing.</title>
        <authorList>
            <person name="Grover C.E."/>
            <person name="Arick M.A. 2nd"/>
            <person name="Thrash A."/>
            <person name="Conover J.L."/>
            <person name="Sanders W.S."/>
            <person name="Peterson D.G."/>
            <person name="Frelichowski J.E."/>
            <person name="Scheffler J.A."/>
            <person name="Scheffler B.E."/>
            <person name="Wendel J.F."/>
        </authorList>
    </citation>
    <scope>NUCLEOTIDE SEQUENCE [LARGE SCALE GENOMIC DNA]</scope>
    <source>
        <strain evidence="1">57</strain>
        <tissue evidence="1">Leaf</tissue>
    </source>
</reference>
<dbReference type="Proteomes" id="UP000593573">
    <property type="component" value="Unassembled WGS sequence"/>
</dbReference>
<proteinExistence type="predicted"/>
<dbReference type="AlphaFoldDB" id="A0A7J8U554"/>
<gene>
    <name evidence="1" type="ORF">Goklo_013690</name>
</gene>
<accession>A0A7J8U554</accession>
<evidence type="ECO:0000313" key="2">
    <source>
        <dbReference type="Proteomes" id="UP000593573"/>
    </source>
</evidence>